<dbReference type="EMBL" id="JARYMX010000047">
    <property type="protein sequence ID" value="KAJ9536195.1"/>
    <property type="molecule type" value="Genomic_DNA"/>
</dbReference>
<dbReference type="Proteomes" id="UP001172457">
    <property type="component" value="Unassembled WGS sequence"/>
</dbReference>
<evidence type="ECO:0000313" key="1">
    <source>
        <dbReference type="EMBL" id="KAJ9536195.1"/>
    </source>
</evidence>
<dbReference type="PANTHER" id="PTHR11697">
    <property type="entry name" value="GENERAL TRANSCRIPTION FACTOR 2-RELATED ZINC FINGER PROTEIN"/>
    <property type="match status" value="1"/>
</dbReference>
<dbReference type="InterPro" id="IPR055298">
    <property type="entry name" value="AtLOH3-like"/>
</dbReference>
<proteinExistence type="predicted"/>
<name>A0AA38W2F7_9ASTR</name>
<comment type="caution">
    <text evidence="1">The sequence shown here is derived from an EMBL/GenBank/DDBJ whole genome shotgun (WGS) entry which is preliminary data.</text>
</comment>
<reference evidence="1" key="1">
    <citation type="submission" date="2023-03" db="EMBL/GenBank/DDBJ databases">
        <title>Chromosome-scale reference genome and RAD-based genetic map of yellow starthistle (Centaurea solstitialis) reveal putative structural variation and QTLs associated with invader traits.</title>
        <authorList>
            <person name="Reatini B."/>
            <person name="Cang F.A."/>
            <person name="Jiang Q."/>
            <person name="Mckibben M.T.W."/>
            <person name="Barker M.S."/>
            <person name="Rieseberg L.H."/>
            <person name="Dlugosch K.M."/>
        </authorList>
    </citation>
    <scope>NUCLEOTIDE SEQUENCE</scope>
    <source>
        <strain evidence="1">CAN-66</strain>
        <tissue evidence="1">Leaf</tissue>
    </source>
</reference>
<organism evidence="1 2">
    <name type="scientific">Centaurea solstitialis</name>
    <name type="common">yellow star-thistle</name>
    <dbReference type="NCBI Taxonomy" id="347529"/>
    <lineage>
        <taxon>Eukaryota</taxon>
        <taxon>Viridiplantae</taxon>
        <taxon>Streptophyta</taxon>
        <taxon>Embryophyta</taxon>
        <taxon>Tracheophyta</taxon>
        <taxon>Spermatophyta</taxon>
        <taxon>Magnoliopsida</taxon>
        <taxon>eudicotyledons</taxon>
        <taxon>Gunneridae</taxon>
        <taxon>Pentapetalae</taxon>
        <taxon>asterids</taxon>
        <taxon>campanulids</taxon>
        <taxon>Asterales</taxon>
        <taxon>Asteraceae</taxon>
        <taxon>Carduoideae</taxon>
        <taxon>Cardueae</taxon>
        <taxon>Centaureinae</taxon>
        <taxon>Centaurea</taxon>
    </lineage>
</organism>
<accession>A0AA38W2F7</accession>
<sequence length="208" mass="23906">MKSVELCKKKLQSLRDNGWDSMLNQASLYCQKHDIEVCNMDDMFLLPGRSRRKASKMTNLHYYRVELYYAVIDLQLMELENRFNETSTELLISMAYLNSKNSFEAFNKGKLIRLARFYPNDFSEMELMVLEDQLGTNVLKPGSTRPVQPVGPGTGWKTSSIAYFRPGKNRPGFKSISFYGLSIYDQSPASKQQPLKSQVSIDFLQQPS</sequence>
<protein>
    <submittedName>
        <fullName evidence="1">Uncharacterized protein</fullName>
    </submittedName>
</protein>
<dbReference type="AlphaFoldDB" id="A0AA38W2F7"/>
<dbReference type="PANTHER" id="PTHR11697:SF230">
    <property type="entry name" value="ZINC FINGER, MYM DOMAIN CONTAINING 1"/>
    <property type="match status" value="1"/>
</dbReference>
<keyword evidence="2" id="KW-1185">Reference proteome</keyword>
<evidence type="ECO:0000313" key="2">
    <source>
        <dbReference type="Proteomes" id="UP001172457"/>
    </source>
</evidence>
<gene>
    <name evidence="1" type="ORF">OSB04_un000634</name>
</gene>